<dbReference type="InterPro" id="IPR042185">
    <property type="entry name" value="Serpin_sf_2"/>
</dbReference>
<dbReference type="PANTHER" id="PTHR11461:SF209">
    <property type="entry name" value="SERPIN-Z8-RELATED"/>
    <property type="match status" value="1"/>
</dbReference>
<dbReference type="SMART" id="SM00093">
    <property type="entry name" value="SERPIN"/>
    <property type="match status" value="1"/>
</dbReference>
<dbReference type="AlphaFoldDB" id="A0ABC9FSW6"/>
<organism evidence="7 8">
    <name type="scientific">Urochloa decumbens</name>
    <dbReference type="NCBI Taxonomy" id="240449"/>
    <lineage>
        <taxon>Eukaryota</taxon>
        <taxon>Viridiplantae</taxon>
        <taxon>Streptophyta</taxon>
        <taxon>Embryophyta</taxon>
        <taxon>Tracheophyta</taxon>
        <taxon>Spermatophyta</taxon>
        <taxon>Magnoliopsida</taxon>
        <taxon>Liliopsida</taxon>
        <taxon>Poales</taxon>
        <taxon>Poaceae</taxon>
        <taxon>PACMAD clade</taxon>
        <taxon>Panicoideae</taxon>
        <taxon>Panicodae</taxon>
        <taxon>Paniceae</taxon>
        <taxon>Melinidinae</taxon>
        <taxon>Urochloa</taxon>
    </lineage>
</organism>
<dbReference type="PANTHER" id="PTHR11461">
    <property type="entry name" value="SERINE PROTEASE INHIBITOR, SERPIN"/>
    <property type="match status" value="1"/>
</dbReference>
<evidence type="ECO:0000256" key="2">
    <source>
        <dbReference type="ARBA" id="ARBA00022690"/>
    </source>
</evidence>
<dbReference type="Gene3D" id="6.20.40.10">
    <property type="match status" value="1"/>
</dbReference>
<reference evidence="8" key="1">
    <citation type="submission" date="2024-06" db="EMBL/GenBank/DDBJ databases">
        <authorList>
            <person name="Ryan C."/>
        </authorList>
    </citation>
    <scope>NUCLEOTIDE SEQUENCE [LARGE SCALE GENOMIC DNA]</scope>
</reference>
<dbReference type="InterPro" id="IPR042178">
    <property type="entry name" value="Serpin_sf_1"/>
</dbReference>
<reference evidence="7 8" key="2">
    <citation type="submission" date="2024-10" db="EMBL/GenBank/DDBJ databases">
        <authorList>
            <person name="Ryan C."/>
        </authorList>
    </citation>
    <scope>NUCLEOTIDE SEQUENCE [LARGE SCALE GENOMIC DNA]</scope>
</reference>
<dbReference type="InterPro" id="IPR000215">
    <property type="entry name" value="Serpin_fam"/>
</dbReference>
<keyword evidence="2" id="KW-0646">Protease inhibitor</keyword>
<evidence type="ECO:0000256" key="4">
    <source>
        <dbReference type="ARBA" id="ARBA00049586"/>
    </source>
</evidence>
<evidence type="ECO:0000313" key="8">
    <source>
        <dbReference type="Proteomes" id="UP001497457"/>
    </source>
</evidence>
<dbReference type="Gene3D" id="2.10.310.10">
    <property type="entry name" value="Serpins superfamily"/>
    <property type="match status" value="1"/>
</dbReference>
<comment type="similarity">
    <text evidence="1 5">Belongs to the serpin family.</text>
</comment>
<dbReference type="Proteomes" id="UP001497457">
    <property type="component" value="Chromosome 7b"/>
</dbReference>
<evidence type="ECO:0000256" key="1">
    <source>
        <dbReference type="ARBA" id="ARBA00009500"/>
    </source>
</evidence>
<dbReference type="InterPro" id="IPR023796">
    <property type="entry name" value="Serpin_dom"/>
</dbReference>
<dbReference type="InterPro" id="IPR036186">
    <property type="entry name" value="Serpin_sf"/>
</dbReference>
<keyword evidence="8" id="KW-1185">Reference proteome</keyword>
<sequence length="434" mass="46639">MEHDAAARSSGGLTALSHRLMNKLSTSFTSDDRPAANGEASTKSGNLVFSPVSIYSALSLAAAGARGKTLTELLDALGAKSRESLAESVRGVVERALPDGGLRCGGGGGPRVAHACGVWHHATLRLKPAYRAVATASCSAVVHAVDFITKPEEARKQINSWVAKKTSNLIDSVLPPGMVKSDTRVVVATAIYFKGVWDTPFDKSLTKEHKFHRLDGGAVDAQFMRSHDDQFIATYKGFKVLRMPYAVHDSLPGLRAAAGRAVIPRAMPPPPEYSMCVFLPDKRDGLWSLEEAMAASGPGFLAEHLPWRRVEVGDFRVPRFKLSFYDSLNRVLQDLGVRTVFDPLRADLPDMVEGSTEPLYLADVFHRAVIEVNEEGTEAAASTALCFGAGCAGPGAQRPKPVDFVADHPFAFFVVEEVSGAILFAGHVLDPTKS</sequence>
<comment type="function">
    <text evidence="4">Probable serine protease inhibitor.</text>
</comment>
<dbReference type="SUPFAM" id="SSF56574">
    <property type="entry name" value="Serpins"/>
    <property type="match status" value="1"/>
</dbReference>
<evidence type="ECO:0000259" key="6">
    <source>
        <dbReference type="SMART" id="SM00093"/>
    </source>
</evidence>
<name>A0ABC9FSW6_9POAL</name>
<dbReference type="FunFam" id="2.10.310.10:FF:000001">
    <property type="entry name" value="Serpin family A member 1"/>
    <property type="match status" value="1"/>
</dbReference>
<dbReference type="Gene3D" id="2.30.39.10">
    <property type="entry name" value="Alpha-1-antitrypsin, domain 1"/>
    <property type="match status" value="1"/>
</dbReference>
<proteinExistence type="inferred from homology"/>
<dbReference type="CDD" id="cd02043">
    <property type="entry name" value="serpinP_plants"/>
    <property type="match status" value="1"/>
</dbReference>
<dbReference type="Pfam" id="PF00079">
    <property type="entry name" value="Serpin"/>
    <property type="match status" value="1"/>
</dbReference>
<evidence type="ECO:0000313" key="7">
    <source>
        <dbReference type="EMBL" id="CAL5080630.1"/>
    </source>
</evidence>
<evidence type="ECO:0000256" key="5">
    <source>
        <dbReference type="RuleBase" id="RU000411"/>
    </source>
</evidence>
<dbReference type="EMBL" id="OZ075117">
    <property type="protein sequence ID" value="CAL5080630.1"/>
    <property type="molecule type" value="Genomic_DNA"/>
</dbReference>
<feature type="domain" description="Serpin" evidence="6">
    <location>
        <begin position="40"/>
        <end position="431"/>
    </location>
</feature>
<protein>
    <recommendedName>
        <fullName evidence="6">Serpin domain-containing protein</fullName>
    </recommendedName>
</protein>
<dbReference type="GO" id="GO:0004867">
    <property type="term" value="F:serine-type endopeptidase inhibitor activity"/>
    <property type="evidence" value="ECO:0007669"/>
    <property type="project" value="UniProtKB-KW"/>
</dbReference>
<evidence type="ECO:0000256" key="3">
    <source>
        <dbReference type="ARBA" id="ARBA00022900"/>
    </source>
</evidence>
<dbReference type="FunFam" id="2.30.39.10:FF:000022">
    <property type="entry name" value="Os11g0230400 protein"/>
    <property type="match status" value="1"/>
</dbReference>
<keyword evidence="3" id="KW-0722">Serine protease inhibitor</keyword>
<dbReference type="Gene3D" id="3.30.497.10">
    <property type="entry name" value="Antithrombin, subunit I, domain 2"/>
    <property type="match status" value="1"/>
</dbReference>
<accession>A0ABC9FSW6</accession>
<gene>
    <name evidence="7" type="ORF">URODEC1_LOCUS108180</name>
</gene>